<protein>
    <submittedName>
        <fullName evidence="7">Coenzyme A disulfide reductase</fullName>
    </submittedName>
</protein>
<dbReference type="Gene3D" id="3.50.50.60">
    <property type="entry name" value="FAD/NAD(P)-binding domain"/>
    <property type="match status" value="2"/>
</dbReference>
<sequence>MKVIVVGGVAGGMTTASQLRRIDSNAEIHVFEKGPHISFANCGLPYYLSREVESRSKLLERTPLDMEKRGIHVHVGHEVIHVDTDKKTVDVKVLDTGVIKSVSYDKLVLSPGGKSVILDSLKNVPQSFVLQQLHQLDSIESYIEAHNVKEVVVVGTGFIGLEVTENFVRRGFKVTVIQHNDNVYSPLETDMKGFMYESFKVQGVDLKLNSEIVKVVGDKAILKSGEEISAPLIIVAVGIKPNTGFLEGSNVSLEHGYIPVNEFGETSVKDVYALGDAILTHYAHVPEKPVSVALAWPAHRLAFVIAKHISGSTEFKHDGLLGTSIVEFFGYTIAQVGLSMKDLDEDTKYIDHTQGNIAGYMKNVENIQARVYYDDDGKILRGVFVGKKGVDKRLNTLAAFMRTDGNIKNLIHIEIGYAPPYGTTKDLLNMIGYKAIEKMTY</sequence>
<dbReference type="Proteomes" id="UP000521032">
    <property type="component" value="Unassembled WGS sequence"/>
</dbReference>
<dbReference type="SUPFAM" id="SSF51905">
    <property type="entry name" value="FAD/NAD(P)-binding domain"/>
    <property type="match status" value="1"/>
</dbReference>
<feature type="domain" description="FAD/NAD(P)-binding" evidence="6">
    <location>
        <begin position="1"/>
        <end position="283"/>
    </location>
</feature>
<keyword evidence="2" id="KW-0285">Flavoprotein</keyword>
<dbReference type="PANTHER" id="PTHR43429">
    <property type="entry name" value="PYRIDINE NUCLEOTIDE-DISULFIDE OXIDOREDUCTASE DOMAIN-CONTAINING"/>
    <property type="match status" value="1"/>
</dbReference>
<comment type="caution">
    <text evidence="7">The sequence shown here is derived from an EMBL/GenBank/DDBJ whole genome shotgun (WGS) entry which is preliminary data.</text>
</comment>
<evidence type="ECO:0000256" key="5">
    <source>
        <dbReference type="ARBA" id="ARBA00023284"/>
    </source>
</evidence>
<keyword evidence="5" id="KW-0676">Redox-active center</keyword>
<dbReference type="InterPro" id="IPR050260">
    <property type="entry name" value="FAD-bd_OxRdtase"/>
</dbReference>
<evidence type="ECO:0000256" key="4">
    <source>
        <dbReference type="ARBA" id="ARBA00023002"/>
    </source>
</evidence>
<comment type="cofactor">
    <cofactor evidence="1">
        <name>FAD</name>
        <dbReference type="ChEBI" id="CHEBI:57692"/>
    </cofactor>
</comment>
<organism evidence="7 8">
    <name type="scientific">Phocicoccus schoeneichii</name>
    <dbReference type="NCBI Taxonomy" id="1812261"/>
    <lineage>
        <taxon>Bacteria</taxon>
        <taxon>Bacillati</taxon>
        <taxon>Bacillota</taxon>
        <taxon>Bacilli</taxon>
        <taxon>Bacillales</taxon>
        <taxon>Salinicoccaceae</taxon>
        <taxon>Phocicoccus</taxon>
    </lineage>
</organism>
<dbReference type="InterPro" id="IPR036188">
    <property type="entry name" value="FAD/NAD-bd_sf"/>
</dbReference>
<dbReference type="PRINTS" id="PR00368">
    <property type="entry name" value="FADPNR"/>
</dbReference>
<proteinExistence type="predicted"/>
<keyword evidence="4" id="KW-0560">Oxidoreductase</keyword>
<dbReference type="EMBL" id="CAJEWE010000006">
    <property type="protein sequence ID" value="CAD2072886.1"/>
    <property type="molecule type" value="Genomic_DNA"/>
</dbReference>
<dbReference type="InterPro" id="IPR023753">
    <property type="entry name" value="FAD/NAD-binding_dom"/>
</dbReference>
<dbReference type="NCBIfam" id="NF010037">
    <property type="entry name" value="PRK13512.1"/>
    <property type="match status" value="1"/>
</dbReference>
<dbReference type="Pfam" id="PF07992">
    <property type="entry name" value="Pyr_redox_2"/>
    <property type="match status" value="1"/>
</dbReference>
<dbReference type="InterPro" id="IPR016156">
    <property type="entry name" value="FAD/NAD-linked_Rdtase_dimer_sf"/>
</dbReference>
<dbReference type="RefSeq" id="WP_186085482.1">
    <property type="nucleotide sequence ID" value="NZ_BMDB01000001.1"/>
</dbReference>
<keyword evidence="8" id="KW-1185">Reference proteome</keyword>
<evidence type="ECO:0000256" key="1">
    <source>
        <dbReference type="ARBA" id="ARBA00001974"/>
    </source>
</evidence>
<dbReference type="PRINTS" id="PR00411">
    <property type="entry name" value="PNDRDTASEI"/>
</dbReference>
<dbReference type="AlphaFoldDB" id="A0A6V7R6F7"/>
<evidence type="ECO:0000256" key="2">
    <source>
        <dbReference type="ARBA" id="ARBA00022630"/>
    </source>
</evidence>
<accession>A0A6V7R6F7</accession>
<keyword evidence="3" id="KW-0274">FAD</keyword>
<dbReference type="SUPFAM" id="SSF55424">
    <property type="entry name" value="FAD/NAD-linked reductases, dimerisation (C-terminal) domain"/>
    <property type="match status" value="1"/>
</dbReference>
<dbReference type="PANTHER" id="PTHR43429:SF1">
    <property type="entry name" value="NAD(P)H SULFUR OXIDOREDUCTASE (COA-DEPENDENT)"/>
    <property type="match status" value="1"/>
</dbReference>
<evidence type="ECO:0000313" key="7">
    <source>
        <dbReference type="EMBL" id="CAD2072886.1"/>
    </source>
</evidence>
<dbReference type="GO" id="GO:0016491">
    <property type="term" value="F:oxidoreductase activity"/>
    <property type="evidence" value="ECO:0007669"/>
    <property type="project" value="UniProtKB-KW"/>
</dbReference>
<evidence type="ECO:0000259" key="6">
    <source>
        <dbReference type="Pfam" id="PF07992"/>
    </source>
</evidence>
<evidence type="ECO:0000313" key="8">
    <source>
        <dbReference type="Proteomes" id="UP000521032"/>
    </source>
</evidence>
<gene>
    <name evidence="7" type="primary">cdr</name>
    <name evidence="7" type="ORF">JEOSCH030_00473</name>
</gene>
<evidence type="ECO:0000256" key="3">
    <source>
        <dbReference type="ARBA" id="ARBA00022827"/>
    </source>
</evidence>
<name>A0A6V7R6F7_9BACL</name>
<reference evidence="7 8" key="1">
    <citation type="submission" date="2020-07" db="EMBL/GenBank/DDBJ databases">
        <authorList>
            <person name="Criscuolo A."/>
        </authorList>
    </citation>
    <scope>NUCLEOTIDE SEQUENCE [LARGE SCALE GENOMIC DNA]</scope>
    <source>
        <strain evidence="8">CIP 111030</strain>
    </source>
</reference>